<dbReference type="Pfam" id="PF05901">
    <property type="entry name" value="Excalibur"/>
    <property type="match status" value="1"/>
</dbReference>
<organism evidence="2 3">
    <name type="scientific">Thermus scotoductus</name>
    <dbReference type="NCBI Taxonomy" id="37636"/>
    <lineage>
        <taxon>Bacteria</taxon>
        <taxon>Thermotogati</taxon>
        <taxon>Deinococcota</taxon>
        <taxon>Deinococci</taxon>
        <taxon>Thermales</taxon>
        <taxon>Thermaceae</taxon>
        <taxon>Thermus</taxon>
    </lineage>
</organism>
<gene>
    <name evidence="2" type="ORF">CSW25_11775</name>
</gene>
<dbReference type="RefSeq" id="WP_253730463.1">
    <property type="nucleotide sequence ID" value="NZ_PEML01000309.1"/>
</dbReference>
<feature type="non-terminal residue" evidence="2">
    <location>
        <position position="1"/>
    </location>
</feature>
<dbReference type="Proteomes" id="UP000287962">
    <property type="component" value="Unassembled WGS sequence"/>
</dbReference>
<evidence type="ECO:0000313" key="2">
    <source>
        <dbReference type="EMBL" id="RTI05037.1"/>
    </source>
</evidence>
<comment type="caution">
    <text evidence="2">The sequence shown here is derived from an EMBL/GenBank/DDBJ whole genome shotgun (WGS) entry which is preliminary data.</text>
</comment>
<keyword evidence="3" id="KW-1185">Reference proteome</keyword>
<evidence type="ECO:0000259" key="1">
    <source>
        <dbReference type="Pfam" id="PF05901"/>
    </source>
</evidence>
<feature type="domain" description="Excalibur calcium-binding" evidence="1">
    <location>
        <begin position="20"/>
        <end position="40"/>
    </location>
</feature>
<accession>A0ABY0AFB9</accession>
<reference evidence="2 3" key="1">
    <citation type="journal article" date="2019" name="Extremophiles">
        <title>Biogeography of thermophiles and predominance of Thermus scotoductus in domestic water heaters.</title>
        <authorList>
            <person name="Wilpiszeski R.L."/>
            <person name="Zhang Z."/>
            <person name="House C.H."/>
        </authorList>
    </citation>
    <scope>NUCLEOTIDE SEQUENCE [LARGE SCALE GENOMIC DNA]</scope>
    <source>
        <strain evidence="2 3">12_S12</strain>
    </source>
</reference>
<protein>
    <submittedName>
        <fullName evidence="2">Nuclease</fullName>
    </submittedName>
</protein>
<dbReference type="EMBL" id="PEML01000309">
    <property type="protein sequence ID" value="RTI05037.1"/>
    <property type="molecule type" value="Genomic_DNA"/>
</dbReference>
<dbReference type="InterPro" id="IPR008613">
    <property type="entry name" value="Excalibur_Ca-bd_domain"/>
</dbReference>
<proteinExistence type="predicted"/>
<name>A0ABY0AFB9_THESC</name>
<evidence type="ECO:0000313" key="3">
    <source>
        <dbReference type="Proteomes" id="UP000287962"/>
    </source>
</evidence>
<sequence>VCVPPPPPNLDCGDIPYRGFKVLPPDPHRFDRDRDGIGCER</sequence>